<keyword evidence="3 7" id="KW-0227">DNA damage</keyword>
<comment type="function">
    <text evidence="7">Plays an important role in the control of DNA replication and the maintenance of replication fork stability.</text>
</comment>
<sequence length="308" mass="33461">MAPDVAQPYDDLDDFNLDGFEDDPFRSPSPQPDKSQQDKSKKRKTDGLGIDEEVDVNKRARVPRVKLDESRLLSEDGIPNLRARAGNLKLKGKGHEFSDAARLLSFYQYWLDDLFPKAKFLDALAMVEKAGHKRALTSKRVAWIDEGKPRSSVMADDEDFPPEEAPAAIAPAADEARPKTPAPVGTTTAADDVPDDEEDIYGATPIRPKPVSVPIRPAMEPDDDDDLDALMAEAEADSRRTQAPPNGKTAQAPADDDDDDLDALMAEADADMQRNSNGAKGKAVEKASAPADDFADDEAAMAEMGGLW</sequence>
<keyword evidence="6 7" id="KW-0131">Cell cycle</keyword>
<keyword evidence="11" id="KW-1185">Reference proteome</keyword>
<evidence type="ECO:0000313" key="11">
    <source>
        <dbReference type="Proteomes" id="UP000813385"/>
    </source>
</evidence>
<proteinExistence type="inferred from homology"/>
<protein>
    <recommendedName>
        <fullName evidence="7">Chromosome segregation in meiosis protein</fullName>
    </recommendedName>
</protein>
<gene>
    <name evidence="10" type="ORF">B0T11DRAFT_284945</name>
</gene>
<dbReference type="InterPro" id="IPR040038">
    <property type="entry name" value="TIPIN/Csm3/Swi3"/>
</dbReference>
<dbReference type="AlphaFoldDB" id="A0A8K0X1G2"/>
<reference evidence="10" key="1">
    <citation type="journal article" date="2021" name="Nat. Commun.">
        <title>Genetic determinants of endophytism in the Arabidopsis root mycobiome.</title>
        <authorList>
            <person name="Mesny F."/>
            <person name="Miyauchi S."/>
            <person name="Thiergart T."/>
            <person name="Pickel B."/>
            <person name="Atanasova L."/>
            <person name="Karlsson M."/>
            <person name="Huettel B."/>
            <person name="Barry K.W."/>
            <person name="Haridas S."/>
            <person name="Chen C."/>
            <person name="Bauer D."/>
            <person name="Andreopoulos W."/>
            <person name="Pangilinan J."/>
            <person name="LaButti K."/>
            <person name="Riley R."/>
            <person name="Lipzen A."/>
            <person name="Clum A."/>
            <person name="Drula E."/>
            <person name="Henrissat B."/>
            <person name="Kohler A."/>
            <person name="Grigoriev I.V."/>
            <person name="Martin F.M."/>
            <person name="Hacquard S."/>
        </authorList>
    </citation>
    <scope>NUCLEOTIDE SEQUENCE</scope>
    <source>
        <strain evidence="10">MPI-CAGE-AT-0016</strain>
    </source>
</reference>
<evidence type="ECO:0000256" key="8">
    <source>
        <dbReference type="SAM" id="MobiDB-lite"/>
    </source>
</evidence>
<feature type="region of interest" description="Disordered" evidence="8">
    <location>
        <begin position="1"/>
        <end position="52"/>
    </location>
</feature>
<dbReference type="InterPro" id="IPR012923">
    <property type="entry name" value="Csm3"/>
</dbReference>
<feature type="region of interest" description="Disordered" evidence="8">
    <location>
        <begin position="174"/>
        <end position="308"/>
    </location>
</feature>
<evidence type="ECO:0000313" key="10">
    <source>
        <dbReference type="EMBL" id="KAH7358668.1"/>
    </source>
</evidence>
<evidence type="ECO:0000256" key="7">
    <source>
        <dbReference type="RuleBase" id="RU366049"/>
    </source>
</evidence>
<evidence type="ECO:0000256" key="1">
    <source>
        <dbReference type="ARBA" id="ARBA00004123"/>
    </source>
</evidence>
<dbReference type="GO" id="GO:0003677">
    <property type="term" value="F:DNA binding"/>
    <property type="evidence" value="ECO:0007669"/>
    <property type="project" value="TreeGrafter"/>
</dbReference>
<evidence type="ECO:0000256" key="3">
    <source>
        <dbReference type="ARBA" id="ARBA00022763"/>
    </source>
</evidence>
<dbReference type="PANTHER" id="PTHR13220:SF11">
    <property type="entry name" value="TIMELESS-INTERACTING PROTEIN"/>
    <property type="match status" value="1"/>
</dbReference>
<comment type="similarity">
    <text evidence="2 7">Belongs to the CSM3 family.</text>
</comment>
<dbReference type="GO" id="GO:0031297">
    <property type="term" value="P:replication fork processing"/>
    <property type="evidence" value="ECO:0007669"/>
    <property type="project" value="UniProtKB-UniRule"/>
</dbReference>
<dbReference type="EMBL" id="JAGPXD010000004">
    <property type="protein sequence ID" value="KAH7358668.1"/>
    <property type="molecule type" value="Genomic_DNA"/>
</dbReference>
<evidence type="ECO:0000256" key="5">
    <source>
        <dbReference type="ARBA" id="ARBA00023242"/>
    </source>
</evidence>
<dbReference type="PANTHER" id="PTHR13220">
    <property type="entry name" value="TIMELESS INTERACTING-RELATED"/>
    <property type="match status" value="1"/>
</dbReference>
<comment type="caution">
    <text evidence="10">The sequence shown here is derived from an EMBL/GenBank/DDBJ whole genome shotgun (WGS) entry which is preliminary data.</text>
</comment>
<evidence type="ECO:0000256" key="6">
    <source>
        <dbReference type="ARBA" id="ARBA00023306"/>
    </source>
</evidence>
<feature type="compositionally biased region" description="Acidic residues" evidence="8">
    <location>
        <begin position="10"/>
        <end position="22"/>
    </location>
</feature>
<dbReference type="GO" id="GO:0000076">
    <property type="term" value="P:DNA replication checkpoint signaling"/>
    <property type="evidence" value="ECO:0007669"/>
    <property type="project" value="UniProtKB-UniRule"/>
</dbReference>
<comment type="subcellular location">
    <subcellularLocation>
        <location evidence="1 7">Nucleus</location>
    </subcellularLocation>
</comment>
<dbReference type="GO" id="GO:0043111">
    <property type="term" value="P:replication fork arrest"/>
    <property type="evidence" value="ECO:0007669"/>
    <property type="project" value="TreeGrafter"/>
</dbReference>
<evidence type="ECO:0000256" key="4">
    <source>
        <dbReference type="ARBA" id="ARBA00022880"/>
    </source>
</evidence>
<organism evidence="10 11">
    <name type="scientific">Plectosphaerella cucumerina</name>
    <dbReference type="NCBI Taxonomy" id="40658"/>
    <lineage>
        <taxon>Eukaryota</taxon>
        <taxon>Fungi</taxon>
        <taxon>Dikarya</taxon>
        <taxon>Ascomycota</taxon>
        <taxon>Pezizomycotina</taxon>
        <taxon>Sordariomycetes</taxon>
        <taxon>Hypocreomycetidae</taxon>
        <taxon>Glomerellales</taxon>
        <taxon>Plectosphaerellaceae</taxon>
        <taxon>Plectosphaerella</taxon>
    </lineage>
</organism>
<keyword evidence="5 7" id="KW-0539">Nucleus</keyword>
<name>A0A8K0X1G2_9PEZI</name>
<evidence type="ECO:0000256" key="2">
    <source>
        <dbReference type="ARBA" id="ARBA00006075"/>
    </source>
</evidence>
<dbReference type="Proteomes" id="UP000813385">
    <property type="component" value="Unassembled WGS sequence"/>
</dbReference>
<keyword evidence="4" id="KW-0236">DNA replication inhibitor</keyword>
<feature type="domain" description="Chromosome segregation in meiosis protein 3" evidence="9">
    <location>
        <begin position="66"/>
        <end position="147"/>
    </location>
</feature>
<dbReference type="GO" id="GO:0006974">
    <property type="term" value="P:DNA damage response"/>
    <property type="evidence" value="ECO:0007669"/>
    <property type="project" value="UniProtKB-KW"/>
</dbReference>
<dbReference type="OrthoDB" id="437078at2759"/>
<evidence type="ECO:0000259" key="9">
    <source>
        <dbReference type="Pfam" id="PF07962"/>
    </source>
</evidence>
<dbReference type="GO" id="GO:0031298">
    <property type="term" value="C:replication fork protection complex"/>
    <property type="evidence" value="ECO:0007669"/>
    <property type="project" value="TreeGrafter"/>
</dbReference>
<dbReference type="Pfam" id="PF07962">
    <property type="entry name" value="Swi3"/>
    <property type="match status" value="1"/>
</dbReference>
<accession>A0A8K0X1G2</accession>